<evidence type="ECO:0000313" key="2">
    <source>
        <dbReference type="Proteomes" id="UP000660745"/>
    </source>
</evidence>
<dbReference type="EMBL" id="BMNK01000002">
    <property type="protein sequence ID" value="GGP03530.1"/>
    <property type="molecule type" value="Genomic_DNA"/>
</dbReference>
<dbReference type="AlphaFoldDB" id="A0A918A2N4"/>
<reference evidence="1" key="2">
    <citation type="submission" date="2020-09" db="EMBL/GenBank/DDBJ databases">
        <authorList>
            <person name="Sun Q."/>
            <person name="Zhou Y."/>
        </authorList>
    </citation>
    <scope>NUCLEOTIDE SEQUENCE</scope>
    <source>
        <strain evidence="1">CGMCC 4.7430</strain>
    </source>
</reference>
<reference evidence="1" key="1">
    <citation type="journal article" date="2014" name="Int. J. Syst. Evol. Microbiol.">
        <title>Complete genome sequence of Corynebacterium casei LMG S-19264T (=DSM 44701T), isolated from a smear-ripened cheese.</title>
        <authorList>
            <consortium name="US DOE Joint Genome Institute (JGI-PGF)"/>
            <person name="Walter F."/>
            <person name="Albersmeier A."/>
            <person name="Kalinowski J."/>
            <person name="Ruckert C."/>
        </authorList>
    </citation>
    <scope>NUCLEOTIDE SEQUENCE</scope>
    <source>
        <strain evidence="1">CGMCC 4.7430</strain>
    </source>
</reference>
<organism evidence="1 2">
    <name type="scientific">Nonomuraea glycinis</name>
    <dbReference type="NCBI Taxonomy" id="2047744"/>
    <lineage>
        <taxon>Bacteria</taxon>
        <taxon>Bacillati</taxon>
        <taxon>Actinomycetota</taxon>
        <taxon>Actinomycetes</taxon>
        <taxon>Streptosporangiales</taxon>
        <taxon>Streptosporangiaceae</taxon>
        <taxon>Nonomuraea</taxon>
    </lineage>
</organism>
<keyword evidence="2" id="KW-1185">Reference proteome</keyword>
<sequence>MSSGPLTYQPHQIADPLDHRSDLRDADALRGRGCLEFAFQAGTFALRLVDPSGNLDGIPPAPKAKQY</sequence>
<proteinExistence type="predicted"/>
<dbReference type="Proteomes" id="UP000660745">
    <property type="component" value="Unassembled WGS sequence"/>
</dbReference>
<gene>
    <name evidence="1" type="ORF">GCM10012278_15120</name>
</gene>
<name>A0A918A2N4_9ACTN</name>
<accession>A0A918A2N4</accession>
<evidence type="ECO:0000313" key="1">
    <source>
        <dbReference type="EMBL" id="GGP03530.1"/>
    </source>
</evidence>
<protein>
    <submittedName>
        <fullName evidence="1">Uncharacterized protein</fullName>
    </submittedName>
</protein>
<comment type="caution">
    <text evidence="1">The sequence shown here is derived from an EMBL/GenBank/DDBJ whole genome shotgun (WGS) entry which is preliminary data.</text>
</comment>